<accession>A0A239BAJ9</accession>
<sequence length="505" mass="53709">MLESFIIGAQAVITPMGIGMIIFGVTLGIIFGSIPGLSATMALALFLPITYSMNPIAGITLLVSLYIGGISGGLISAILTRIPGTPSSIATCFDGYPMTEKGEGAKALGVGIVFSFIGTLLSTIALIFISPWLANIAIQFGSYEYFAVAIFSMTMMAGLSGKSIVKGLMSGMFGAMFATVGMDSIGSVRRYTFGSSEMMSGFSILPVLIGLFAIAEILITAERAKHLKDVKPIEVDIKNIKGFGFSLKEFFEQKWNCLISTFVGLGIGILPGIGGGVANVLNYGVIKNKSKHPEKFGTGIIDGLVASEASNNAAIGGALVPLLALGIPGDTVTAMLLGGLTIQGISPGPLMFIQNVDVVYSIFITMILGSIAMLLIEFYGLRGFVALLKIPKYYLLPAIFVFCVIGAFGINNRIFDVWTVLLFGTMGYFFNKMEIPASPFILGFIIGPMAEINLRRGLMFSQGSFMPFITSPVAVFFLVGAVISLTFSIVSQYKRNKREELSCSN</sequence>
<keyword evidence="1" id="KW-1133">Transmembrane helix</keyword>
<feature type="domain" description="DUF112" evidence="2">
    <location>
        <begin position="19"/>
        <end position="442"/>
    </location>
</feature>
<dbReference type="AlphaFoldDB" id="A0A239BAJ9"/>
<feature type="transmembrane region" description="Helical" evidence="1">
    <location>
        <begin position="358"/>
        <end position="381"/>
    </location>
</feature>
<protein>
    <submittedName>
        <fullName evidence="3">Putative tricarboxylic transport membrane protein</fullName>
    </submittedName>
</protein>
<dbReference type="OrthoDB" id="9781349at2"/>
<evidence type="ECO:0000256" key="1">
    <source>
        <dbReference type="SAM" id="Phobius"/>
    </source>
</evidence>
<keyword evidence="1" id="KW-0812">Transmembrane</keyword>
<keyword evidence="4" id="KW-1185">Reference proteome</keyword>
<keyword evidence="1" id="KW-0472">Membrane</keyword>
<dbReference type="InterPro" id="IPR002823">
    <property type="entry name" value="DUF112_TM"/>
</dbReference>
<evidence type="ECO:0000259" key="2">
    <source>
        <dbReference type="Pfam" id="PF01970"/>
    </source>
</evidence>
<reference evidence="4" key="1">
    <citation type="submission" date="2017-06" db="EMBL/GenBank/DDBJ databases">
        <authorList>
            <person name="Varghese N."/>
            <person name="Submissions S."/>
        </authorList>
    </citation>
    <scope>NUCLEOTIDE SEQUENCE [LARGE SCALE GENOMIC DNA]</scope>
    <source>
        <strain evidence="4">SCA</strain>
    </source>
</reference>
<organism evidence="3 4">
    <name type="scientific">Anaerovirgula multivorans</name>
    <dbReference type="NCBI Taxonomy" id="312168"/>
    <lineage>
        <taxon>Bacteria</taxon>
        <taxon>Bacillati</taxon>
        <taxon>Bacillota</taxon>
        <taxon>Clostridia</taxon>
        <taxon>Peptostreptococcales</taxon>
        <taxon>Natronincolaceae</taxon>
        <taxon>Anaerovirgula</taxon>
    </lineage>
</organism>
<dbReference type="PANTHER" id="PTHR35342">
    <property type="entry name" value="TRICARBOXYLIC TRANSPORT PROTEIN"/>
    <property type="match status" value="1"/>
</dbReference>
<gene>
    <name evidence="3" type="ORF">SAMN05446037_1003105</name>
</gene>
<feature type="transmembrane region" description="Helical" evidence="1">
    <location>
        <begin position="393"/>
        <end position="415"/>
    </location>
</feature>
<evidence type="ECO:0000313" key="3">
    <source>
        <dbReference type="EMBL" id="SNS04468.1"/>
    </source>
</evidence>
<dbReference type="Pfam" id="PF01970">
    <property type="entry name" value="TctA"/>
    <property type="match status" value="1"/>
</dbReference>
<name>A0A239BAJ9_9FIRM</name>
<feature type="transmembrane region" description="Helical" evidence="1">
    <location>
        <begin position="107"/>
        <end position="130"/>
    </location>
</feature>
<dbReference type="EMBL" id="FZOJ01000003">
    <property type="protein sequence ID" value="SNS04468.1"/>
    <property type="molecule type" value="Genomic_DNA"/>
</dbReference>
<evidence type="ECO:0000313" key="4">
    <source>
        <dbReference type="Proteomes" id="UP000198304"/>
    </source>
</evidence>
<dbReference type="Proteomes" id="UP000198304">
    <property type="component" value="Unassembled WGS sequence"/>
</dbReference>
<dbReference type="PANTHER" id="PTHR35342:SF5">
    <property type="entry name" value="TRICARBOXYLIC TRANSPORT PROTEIN"/>
    <property type="match status" value="1"/>
</dbReference>
<feature type="transmembrane region" description="Helical" evidence="1">
    <location>
        <begin position="466"/>
        <end position="490"/>
    </location>
</feature>
<feature type="transmembrane region" description="Helical" evidence="1">
    <location>
        <begin position="21"/>
        <end position="49"/>
    </location>
</feature>
<feature type="transmembrane region" description="Helical" evidence="1">
    <location>
        <begin position="257"/>
        <end position="281"/>
    </location>
</feature>
<proteinExistence type="predicted"/>
<dbReference type="RefSeq" id="WP_089281601.1">
    <property type="nucleotide sequence ID" value="NZ_FZOJ01000003.1"/>
</dbReference>
<feature type="transmembrane region" description="Helical" evidence="1">
    <location>
        <begin position="136"/>
        <end position="157"/>
    </location>
</feature>
<feature type="transmembrane region" description="Helical" evidence="1">
    <location>
        <begin position="55"/>
        <end position="79"/>
    </location>
</feature>
<feature type="transmembrane region" description="Helical" evidence="1">
    <location>
        <begin position="202"/>
        <end position="221"/>
    </location>
</feature>
<feature type="transmembrane region" description="Helical" evidence="1">
    <location>
        <begin position="435"/>
        <end position="454"/>
    </location>
</feature>